<evidence type="ECO:0000313" key="2">
    <source>
        <dbReference type="Proteomes" id="UP000054815"/>
    </source>
</evidence>
<protein>
    <submittedName>
        <fullName evidence="1">Uncharacterized protein</fullName>
    </submittedName>
</protein>
<gene>
    <name evidence="1" type="ORF">T4E_5480</name>
</gene>
<accession>A0A0V0XJW0</accession>
<dbReference type="Proteomes" id="UP000054815">
    <property type="component" value="Unassembled WGS sequence"/>
</dbReference>
<comment type="caution">
    <text evidence="1">The sequence shown here is derived from an EMBL/GenBank/DDBJ whole genome shotgun (WGS) entry which is preliminary data.</text>
</comment>
<evidence type="ECO:0000313" key="1">
    <source>
        <dbReference type="EMBL" id="KRX88273.1"/>
    </source>
</evidence>
<organism evidence="1 2">
    <name type="scientific">Trichinella pseudospiralis</name>
    <name type="common">Parasitic roundworm</name>
    <dbReference type="NCBI Taxonomy" id="6337"/>
    <lineage>
        <taxon>Eukaryota</taxon>
        <taxon>Metazoa</taxon>
        <taxon>Ecdysozoa</taxon>
        <taxon>Nematoda</taxon>
        <taxon>Enoplea</taxon>
        <taxon>Dorylaimia</taxon>
        <taxon>Trichinellida</taxon>
        <taxon>Trichinellidae</taxon>
        <taxon>Trichinella</taxon>
    </lineage>
</organism>
<reference evidence="1 2" key="1">
    <citation type="submission" date="2015-01" db="EMBL/GenBank/DDBJ databases">
        <title>Evolution of Trichinella species and genotypes.</title>
        <authorList>
            <person name="Korhonen P.K."/>
            <person name="Edoardo P."/>
            <person name="Giuseppe L.R."/>
            <person name="Gasser R.B."/>
        </authorList>
    </citation>
    <scope>NUCLEOTIDE SEQUENCE [LARGE SCALE GENOMIC DNA]</scope>
    <source>
        <strain evidence="1">ISS141</strain>
    </source>
</reference>
<dbReference type="EMBL" id="JYDU01000242">
    <property type="protein sequence ID" value="KRX88273.1"/>
    <property type="molecule type" value="Genomic_DNA"/>
</dbReference>
<dbReference type="AlphaFoldDB" id="A0A0V0XJW0"/>
<name>A0A0V0XJW0_TRIPS</name>
<sequence>MMPSPRNKNNAGYPLSNSNYPGSPAILPSDLLFQPLHVMVESSKLYMVITAKPDEAVAELRLPAERLKPTEPVHDFQATMPEDVVAHGKLTSAASYPVLDQVINGTLVSHLGKKTIILQLADLPVLTWAFFASDVGVATIAASPPRYSD</sequence>
<proteinExistence type="predicted"/>